<dbReference type="Gene3D" id="3.20.20.60">
    <property type="entry name" value="Phosphoenolpyruvate-binding domains"/>
    <property type="match status" value="1"/>
</dbReference>
<dbReference type="PIRSF" id="PIRSF015582">
    <property type="entry name" value="Cit_lyase_B"/>
    <property type="match status" value="1"/>
</dbReference>
<comment type="caution">
    <text evidence="6">The sequence shown here is derived from an EMBL/GenBank/DDBJ whole genome shotgun (WGS) entry which is preliminary data.</text>
</comment>
<dbReference type="InterPro" id="IPR015813">
    <property type="entry name" value="Pyrv/PenolPyrv_kinase-like_dom"/>
</dbReference>
<dbReference type="InterPro" id="IPR005000">
    <property type="entry name" value="Aldolase/citrate-lyase_domain"/>
</dbReference>
<evidence type="ECO:0000256" key="2">
    <source>
        <dbReference type="ARBA" id="ARBA00022723"/>
    </source>
</evidence>
<protein>
    <submittedName>
        <fullName evidence="6">CoA ester lyase</fullName>
    </submittedName>
</protein>
<evidence type="ECO:0000259" key="5">
    <source>
        <dbReference type="Pfam" id="PF03328"/>
    </source>
</evidence>
<dbReference type="PANTHER" id="PTHR32308:SF10">
    <property type="entry name" value="CITRATE LYASE SUBUNIT BETA"/>
    <property type="match status" value="1"/>
</dbReference>
<organism evidence="6 7">
    <name type="scientific">Brevibacterium pityocampae</name>
    <dbReference type="NCBI Taxonomy" id="506594"/>
    <lineage>
        <taxon>Bacteria</taxon>
        <taxon>Bacillati</taxon>
        <taxon>Actinomycetota</taxon>
        <taxon>Actinomycetes</taxon>
        <taxon>Micrococcales</taxon>
        <taxon>Brevibacteriaceae</taxon>
        <taxon>Brevibacterium</taxon>
    </lineage>
</organism>
<proteinExistence type="predicted"/>
<keyword evidence="2" id="KW-0479">Metal-binding</keyword>
<feature type="domain" description="HpcH/HpaI aldolase/citrate lyase" evidence="5">
    <location>
        <begin position="61"/>
        <end position="263"/>
    </location>
</feature>
<dbReference type="InterPro" id="IPR040442">
    <property type="entry name" value="Pyrv_kinase-like_dom_sf"/>
</dbReference>
<keyword evidence="6" id="KW-0456">Lyase</keyword>
<feature type="region of interest" description="Disordered" evidence="4">
    <location>
        <begin position="1"/>
        <end position="48"/>
    </location>
</feature>
<dbReference type="Proteomes" id="UP001500642">
    <property type="component" value="Unassembled WGS sequence"/>
</dbReference>
<dbReference type="SUPFAM" id="SSF51621">
    <property type="entry name" value="Phosphoenolpyruvate/pyruvate domain"/>
    <property type="match status" value="1"/>
</dbReference>
<evidence type="ECO:0000256" key="1">
    <source>
        <dbReference type="ARBA" id="ARBA00001946"/>
    </source>
</evidence>
<evidence type="ECO:0000256" key="4">
    <source>
        <dbReference type="SAM" id="MobiDB-lite"/>
    </source>
</evidence>
<dbReference type="RefSeq" id="WP_137320191.1">
    <property type="nucleotide sequence ID" value="NZ_BAABGL010000036.1"/>
</dbReference>
<sequence length="325" mass="34564">MQPTNAEHPARPADSSRPADPSAAADGTAEQTTERATRTAEAQTHSVRNARAAALPAKLSRSWLLVNAAMPETFEAAQASDADSVIFDLEAPVPEDGKDAAREHVVHALECGMSAWVRVNGTTTDHWEPDLDAIKSLPGLRGIMLPNTEHPEQVTYTSMRAGAGVPVLALIETARGIENATRIAEAPGTFRLALGTNDFRKDTGVADDPVALAYARSRLVVATRVGGLPGAIDGPSAAGAPADRVVEDCGWTMKMGMAGKLVLDLEQIGILNTELSPSEDDRRWAREMLDRAAGGEKITDGSYLPRLARAKKIARLADSYGLWNA</sequence>
<comment type="cofactor">
    <cofactor evidence="1">
        <name>Mg(2+)</name>
        <dbReference type="ChEBI" id="CHEBI:18420"/>
    </cofactor>
</comment>
<gene>
    <name evidence="6" type="ORF">GCM10023167_26900</name>
</gene>
<accession>A0ABP8JTQ2</accession>
<feature type="compositionally biased region" description="Low complexity" evidence="4">
    <location>
        <begin position="12"/>
        <end position="31"/>
    </location>
</feature>
<evidence type="ECO:0000256" key="3">
    <source>
        <dbReference type="ARBA" id="ARBA00022842"/>
    </source>
</evidence>
<dbReference type="EMBL" id="BAABGL010000036">
    <property type="protein sequence ID" value="GAA4396008.1"/>
    <property type="molecule type" value="Genomic_DNA"/>
</dbReference>
<dbReference type="Pfam" id="PF03328">
    <property type="entry name" value="HpcH_HpaI"/>
    <property type="match status" value="1"/>
</dbReference>
<dbReference type="PANTHER" id="PTHR32308">
    <property type="entry name" value="LYASE BETA SUBUNIT, PUTATIVE (AFU_ORTHOLOGUE AFUA_4G13030)-RELATED"/>
    <property type="match status" value="1"/>
</dbReference>
<keyword evidence="3" id="KW-0460">Magnesium</keyword>
<dbReference type="InterPro" id="IPR011206">
    <property type="entry name" value="Citrate_lyase_beta/mcl1/mcl2"/>
</dbReference>
<reference evidence="7" key="1">
    <citation type="journal article" date="2019" name="Int. J. Syst. Evol. Microbiol.">
        <title>The Global Catalogue of Microorganisms (GCM) 10K type strain sequencing project: providing services to taxonomists for standard genome sequencing and annotation.</title>
        <authorList>
            <consortium name="The Broad Institute Genomics Platform"/>
            <consortium name="The Broad Institute Genome Sequencing Center for Infectious Disease"/>
            <person name="Wu L."/>
            <person name="Ma J."/>
        </authorList>
    </citation>
    <scope>NUCLEOTIDE SEQUENCE [LARGE SCALE GENOMIC DNA]</scope>
    <source>
        <strain evidence="7">JCM 17808</strain>
    </source>
</reference>
<name>A0ABP8JTQ2_9MICO</name>
<evidence type="ECO:0000313" key="6">
    <source>
        <dbReference type="EMBL" id="GAA4396008.1"/>
    </source>
</evidence>
<dbReference type="GO" id="GO:0016829">
    <property type="term" value="F:lyase activity"/>
    <property type="evidence" value="ECO:0007669"/>
    <property type="project" value="UniProtKB-KW"/>
</dbReference>
<keyword evidence="7" id="KW-1185">Reference proteome</keyword>
<evidence type="ECO:0000313" key="7">
    <source>
        <dbReference type="Proteomes" id="UP001500642"/>
    </source>
</evidence>